<accession>A0ABR4BXX7</accession>
<evidence type="ECO:0000313" key="2">
    <source>
        <dbReference type="EMBL" id="KAL2062465.1"/>
    </source>
</evidence>
<organism evidence="2 3">
    <name type="scientific">Oculimacula yallundae</name>
    <dbReference type="NCBI Taxonomy" id="86028"/>
    <lineage>
        <taxon>Eukaryota</taxon>
        <taxon>Fungi</taxon>
        <taxon>Dikarya</taxon>
        <taxon>Ascomycota</taxon>
        <taxon>Pezizomycotina</taxon>
        <taxon>Leotiomycetes</taxon>
        <taxon>Helotiales</taxon>
        <taxon>Ploettnerulaceae</taxon>
        <taxon>Oculimacula</taxon>
    </lineage>
</organism>
<dbReference type="EMBL" id="JAZHXI010000017">
    <property type="protein sequence ID" value="KAL2062465.1"/>
    <property type="molecule type" value="Genomic_DNA"/>
</dbReference>
<dbReference type="InterPro" id="IPR045518">
    <property type="entry name" value="2EXR"/>
</dbReference>
<dbReference type="Proteomes" id="UP001595075">
    <property type="component" value="Unassembled WGS sequence"/>
</dbReference>
<name>A0ABR4BXX7_9HELO</name>
<gene>
    <name evidence="2" type="ORF">VTL71DRAFT_6731</name>
</gene>
<evidence type="ECO:0000259" key="1">
    <source>
        <dbReference type="Pfam" id="PF20150"/>
    </source>
</evidence>
<comment type="caution">
    <text evidence="2">The sequence shown here is derived from an EMBL/GenBank/DDBJ whole genome shotgun (WGS) entry which is preliminary data.</text>
</comment>
<feature type="domain" description="2EXR" evidence="1">
    <location>
        <begin position="13"/>
        <end position="111"/>
    </location>
</feature>
<proteinExistence type="predicted"/>
<keyword evidence="3" id="KW-1185">Reference proteome</keyword>
<protein>
    <recommendedName>
        <fullName evidence="1">2EXR domain-containing protein</fullName>
    </recommendedName>
</protein>
<dbReference type="Pfam" id="PF20150">
    <property type="entry name" value="2EXR"/>
    <property type="match status" value="1"/>
</dbReference>
<evidence type="ECO:0000313" key="3">
    <source>
        <dbReference type="Proteomes" id="UP001595075"/>
    </source>
</evidence>
<sequence>MSTVAEIPDVTWAQLPNEITIMIWELAFSTREGRLIHLTLPNRSAEAEDHMEVPHSQRRKGLRLSSLVSPSPVPAVCRQSRFAALKASRLETGEASLMRPRNWYSPEIDTVFLDDALMRGLLLGNDLGIFSRCDMALSRIQKLAIVKPFDSLDHIHLTYLLYFFFRDLKLVQLVQQSYTPDDVSNLVMMEHHDIDELTHFYSHLPGTPEDKTLVENLDRLVQFEAQQHRADIRLPVQRDGNGDVYEGPNPIRFLLATVTTPERRDEFYKARTQFYTD</sequence>
<reference evidence="2 3" key="1">
    <citation type="journal article" date="2024" name="Commun. Biol.">
        <title>Comparative genomic analysis of thermophilic fungi reveals convergent evolutionary adaptations and gene losses.</title>
        <authorList>
            <person name="Steindorff A.S."/>
            <person name="Aguilar-Pontes M.V."/>
            <person name="Robinson A.J."/>
            <person name="Andreopoulos B."/>
            <person name="LaButti K."/>
            <person name="Kuo A."/>
            <person name="Mondo S."/>
            <person name="Riley R."/>
            <person name="Otillar R."/>
            <person name="Haridas S."/>
            <person name="Lipzen A."/>
            <person name="Grimwood J."/>
            <person name="Schmutz J."/>
            <person name="Clum A."/>
            <person name="Reid I.D."/>
            <person name="Moisan M.C."/>
            <person name="Butler G."/>
            <person name="Nguyen T.T.M."/>
            <person name="Dewar K."/>
            <person name="Conant G."/>
            <person name="Drula E."/>
            <person name="Henrissat B."/>
            <person name="Hansel C."/>
            <person name="Singer S."/>
            <person name="Hutchinson M.I."/>
            <person name="de Vries R.P."/>
            <person name="Natvig D.O."/>
            <person name="Powell A.J."/>
            <person name="Tsang A."/>
            <person name="Grigoriev I.V."/>
        </authorList>
    </citation>
    <scope>NUCLEOTIDE SEQUENCE [LARGE SCALE GENOMIC DNA]</scope>
    <source>
        <strain evidence="2 3">CBS 494.80</strain>
    </source>
</reference>